<comment type="caution">
    <text evidence="1">The sequence shown here is derived from an EMBL/GenBank/DDBJ whole genome shotgun (WGS) entry which is preliminary data.</text>
</comment>
<protein>
    <submittedName>
        <fullName evidence="1">Eukaryotic translation initiation factor 6</fullName>
    </submittedName>
</protein>
<keyword evidence="1" id="KW-0648">Protein biosynthesis</keyword>
<name>A0A8H6WGS2_MYCCL</name>
<dbReference type="GO" id="GO:0003743">
    <property type="term" value="F:translation initiation factor activity"/>
    <property type="evidence" value="ECO:0007669"/>
    <property type="project" value="UniProtKB-KW"/>
</dbReference>
<keyword evidence="1" id="KW-0396">Initiation factor</keyword>
<dbReference type="EMBL" id="JACAZE010000004">
    <property type="protein sequence ID" value="KAF7318104.1"/>
    <property type="molecule type" value="Genomic_DNA"/>
</dbReference>
<evidence type="ECO:0000313" key="1">
    <source>
        <dbReference type="EMBL" id="KAF7318104.1"/>
    </source>
</evidence>
<accession>A0A8H6WGS2</accession>
<proteinExistence type="predicted"/>
<dbReference type="AlphaFoldDB" id="A0A8H6WGS2"/>
<evidence type="ECO:0000313" key="2">
    <source>
        <dbReference type="Proteomes" id="UP000613580"/>
    </source>
</evidence>
<keyword evidence="2" id="KW-1185">Reference proteome</keyword>
<gene>
    <name evidence="1" type="ORF">HMN09_00318300</name>
</gene>
<reference evidence="1" key="1">
    <citation type="submission" date="2020-05" db="EMBL/GenBank/DDBJ databases">
        <title>Mycena genomes resolve the evolution of fungal bioluminescence.</title>
        <authorList>
            <person name="Tsai I.J."/>
        </authorList>
    </citation>
    <scope>NUCLEOTIDE SEQUENCE</scope>
    <source>
        <strain evidence="1">110903Hualien_Pintung</strain>
    </source>
</reference>
<dbReference type="Proteomes" id="UP000613580">
    <property type="component" value="Unassembled WGS sequence"/>
</dbReference>
<sequence length="270" mass="29700">MSHLSVSEPLPLPFVALITCDKCGVDTQAAVLHSDPAAPRDTTHPGLLCAACTRAANASRDDNLNLFLTHLEMVPLWEVATLRRRIHIVDGPGHKHSSMAGGSLPYHVAYRGGRCPERAMESKTNTNPDSQKNLSLLAGASQPTRNTPKYHSRIVCASEGCNIDTRWGVLHRKRDATVTTQRAPTFSLHCAKCAARRVDWLHSGHYLSRVVCAGCGLDTEVAAQHNDRNARVTAYHPHVLCSKCLDAWLREQDEFGGIKREEEVVAIMEN</sequence>
<organism evidence="1 2">
    <name type="scientific">Mycena chlorophos</name>
    <name type="common">Agaric fungus</name>
    <name type="synonym">Agaricus chlorophos</name>
    <dbReference type="NCBI Taxonomy" id="658473"/>
    <lineage>
        <taxon>Eukaryota</taxon>
        <taxon>Fungi</taxon>
        <taxon>Dikarya</taxon>
        <taxon>Basidiomycota</taxon>
        <taxon>Agaricomycotina</taxon>
        <taxon>Agaricomycetes</taxon>
        <taxon>Agaricomycetidae</taxon>
        <taxon>Agaricales</taxon>
        <taxon>Marasmiineae</taxon>
        <taxon>Mycenaceae</taxon>
        <taxon>Mycena</taxon>
    </lineage>
</organism>